<evidence type="ECO:0000313" key="2">
    <source>
        <dbReference type="EMBL" id="SHL11578.1"/>
    </source>
</evidence>
<sequence>MSIKLHVERGGRSGPSLLLLHGSGASAAVWGPVLAALARRGLPLRWITLDLPGHGRSERLPAYDHRSYAAAVAAALAPDRHIDLVVGHSLGGLIALTLADGTFGIGVGAVTAMSMKVRWSPEELAKRAAFAEKPVKVFPDRAAAAERFARVSGLAGVDGADLDSGIRACSGGYVLAADPRITADPPLSGSDLAELVGRATAPVRLVCGSADPTVQPADMSVTLGGRPVQVVPGAGHNLHVDLPAVVVGVIESQLPAVRRPG</sequence>
<proteinExistence type="predicted"/>
<dbReference type="Gene3D" id="3.40.50.1820">
    <property type="entry name" value="alpha/beta hydrolase"/>
    <property type="match status" value="1"/>
</dbReference>
<keyword evidence="3" id="KW-1185">Reference proteome</keyword>
<feature type="domain" description="AB hydrolase-1" evidence="1">
    <location>
        <begin position="17"/>
        <end position="247"/>
    </location>
</feature>
<name>A0A1M6Y093_PSETH</name>
<dbReference type="InterPro" id="IPR029058">
    <property type="entry name" value="AB_hydrolase_fold"/>
</dbReference>
<dbReference type="Proteomes" id="UP000184363">
    <property type="component" value="Unassembled WGS sequence"/>
</dbReference>
<dbReference type="GO" id="GO:0003824">
    <property type="term" value="F:catalytic activity"/>
    <property type="evidence" value="ECO:0007669"/>
    <property type="project" value="UniProtKB-ARBA"/>
</dbReference>
<accession>A0A1M6Y093</accession>
<dbReference type="Pfam" id="PF12697">
    <property type="entry name" value="Abhydrolase_6"/>
    <property type="match status" value="1"/>
</dbReference>
<dbReference type="PANTHER" id="PTHR43798">
    <property type="entry name" value="MONOACYLGLYCEROL LIPASE"/>
    <property type="match status" value="1"/>
</dbReference>
<gene>
    <name evidence="2" type="ORF">SAMN05443637_118109</name>
</gene>
<dbReference type="OrthoDB" id="2987348at2"/>
<protein>
    <submittedName>
        <fullName evidence="2">Pimeloyl-ACP methyl ester carboxylesterase</fullName>
    </submittedName>
</protein>
<dbReference type="AlphaFoldDB" id="A0A1M6Y093"/>
<reference evidence="2 3" key="1">
    <citation type="submission" date="2016-11" db="EMBL/GenBank/DDBJ databases">
        <authorList>
            <person name="Jaros S."/>
            <person name="Januszkiewicz K."/>
            <person name="Wedrychowicz H."/>
        </authorList>
    </citation>
    <scope>NUCLEOTIDE SEQUENCE [LARGE SCALE GENOMIC DNA]</scope>
    <source>
        <strain evidence="2 3">DSM 43832</strain>
    </source>
</reference>
<dbReference type="SUPFAM" id="SSF53474">
    <property type="entry name" value="alpha/beta-Hydrolases"/>
    <property type="match status" value="1"/>
</dbReference>
<dbReference type="EMBL" id="FRAP01000018">
    <property type="protein sequence ID" value="SHL11578.1"/>
    <property type="molecule type" value="Genomic_DNA"/>
</dbReference>
<dbReference type="STRING" id="1848.SAMN05443637_118109"/>
<evidence type="ECO:0000259" key="1">
    <source>
        <dbReference type="Pfam" id="PF12697"/>
    </source>
</evidence>
<evidence type="ECO:0000313" key="3">
    <source>
        <dbReference type="Proteomes" id="UP000184363"/>
    </source>
</evidence>
<dbReference type="RefSeq" id="WP_073459068.1">
    <property type="nucleotide sequence ID" value="NZ_CALGVN010000037.1"/>
</dbReference>
<organism evidence="2 3">
    <name type="scientific">Pseudonocardia thermophila</name>
    <dbReference type="NCBI Taxonomy" id="1848"/>
    <lineage>
        <taxon>Bacteria</taxon>
        <taxon>Bacillati</taxon>
        <taxon>Actinomycetota</taxon>
        <taxon>Actinomycetes</taxon>
        <taxon>Pseudonocardiales</taxon>
        <taxon>Pseudonocardiaceae</taxon>
        <taxon>Pseudonocardia</taxon>
    </lineage>
</organism>
<dbReference type="InterPro" id="IPR000073">
    <property type="entry name" value="AB_hydrolase_1"/>
</dbReference>
<dbReference type="InterPro" id="IPR050266">
    <property type="entry name" value="AB_hydrolase_sf"/>
</dbReference>